<dbReference type="OrthoDB" id="76567at2759"/>
<sequence length="352" mass="39193">MPRLPRSKGTRSSSTTTTTMSAAVAGHSSPYSVPWRLRSQARAETVLTPVKTVSVPLTVQPPGRELAVLVPHADLENDRAEESPLSSPVQMAEEEIQRFLDEHSEGILDLSLSWSDYDRLLETSVGKKISGDDSSARLSYLSPLDRLIIRRPSLPHEVAASFFCDFYTHTPSLQPYRDHLEWFANLTIPFFGKIYGGSEKIPDAAISVNGRQWPSIIVEVGFSQNRLDLKRTRNIWLFGSCEKPKKLESSSNNSTTDEPGDTTLDPEDESLHESDLQHRSLLASPKESDLDRMTAASLPNRASIDRVHVVGLVYLDEVKNDNRKTTSFTGTVEVWRLAGNDGHLECFDSLVC</sequence>
<accession>A0A165E084</accession>
<feature type="region of interest" description="Disordered" evidence="1">
    <location>
        <begin position="245"/>
        <end position="276"/>
    </location>
</feature>
<dbReference type="Proteomes" id="UP000076842">
    <property type="component" value="Unassembled WGS sequence"/>
</dbReference>
<feature type="region of interest" description="Disordered" evidence="1">
    <location>
        <begin position="1"/>
        <end position="26"/>
    </location>
</feature>
<protein>
    <submittedName>
        <fullName evidence="2">Uncharacterized protein</fullName>
    </submittedName>
</protein>
<feature type="compositionally biased region" description="Low complexity" evidence="1">
    <location>
        <begin position="10"/>
        <end position="21"/>
    </location>
</feature>
<keyword evidence="3" id="KW-1185">Reference proteome</keyword>
<feature type="compositionally biased region" description="Acidic residues" evidence="1">
    <location>
        <begin position="258"/>
        <end position="268"/>
    </location>
</feature>
<dbReference type="AlphaFoldDB" id="A0A165E084"/>
<dbReference type="InParanoid" id="A0A165E084"/>
<dbReference type="EMBL" id="KV424027">
    <property type="protein sequence ID" value="KZT53841.1"/>
    <property type="molecule type" value="Genomic_DNA"/>
</dbReference>
<evidence type="ECO:0000313" key="3">
    <source>
        <dbReference type="Proteomes" id="UP000076842"/>
    </source>
</evidence>
<gene>
    <name evidence="2" type="ORF">CALCODRAFT_34860</name>
</gene>
<evidence type="ECO:0000313" key="2">
    <source>
        <dbReference type="EMBL" id="KZT53841.1"/>
    </source>
</evidence>
<proteinExistence type="predicted"/>
<reference evidence="2 3" key="1">
    <citation type="journal article" date="2016" name="Mol. Biol. Evol.">
        <title>Comparative Genomics of Early-Diverging Mushroom-Forming Fungi Provides Insights into the Origins of Lignocellulose Decay Capabilities.</title>
        <authorList>
            <person name="Nagy L.G."/>
            <person name="Riley R."/>
            <person name="Tritt A."/>
            <person name="Adam C."/>
            <person name="Daum C."/>
            <person name="Floudas D."/>
            <person name="Sun H."/>
            <person name="Yadav J.S."/>
            <person name="Pangilinan J."/>
            <person name="Larsson K.H."/>
            <person name="Matsuura K."/>
            <person name="Barry K."/>
            <person name="Labutti K."/>
            <person name="Kuo R."/>
            <person name="Ohm R.A."/>
            <person name="Bhattacharya S.S."/>
            <person name="Shirouzu T."/>
            <person name="Yoshinaga Y."/>
            <person name="Martin F.M."/>
            <person name="Grigoriev I.V."/>
            <person name="Hibbett D.S."/>
        </authorList>
    </citation>
    <scope>NUCLEOTIDE SEQUENCE [LARGE SCALE GENOMIC DNA]</scope>
    <source>
        <strain evidence="2 3">HHB12733</strain>
    </source>
</reference>
<evidence type="ECO:0000256" key="1">
    <source>
        <dbReference type="SAM" id="MobiDB-lite"/>
    </source>
</evidence>
<name>A0A165E084_9BASI</name>
<organism evidence="2 3">
    <name type="scientific">Calocera cornea HHB12733</name>
    <dbReference type="NCBI Taxonomy" id="1353952"/>
    <lineage>
        <taxon>Eukaryota</taxon>
        <taxon>Fungi</taxon>
        <taxon>Dikarya</taxon>
        <taxon>Basidiomycota</taxon>
        <taxon>Agaricomycotina</taxon>
        <taxon>Dacrymycetes</taxon>
        <taxon>Dacrymycetales</taxon>
        <taxon>Dacrymycetaceae</taxon>
        <taxon>Calocera</taxon>
    </lineage>
</organism>